<dbReference type="InterPro" id="IPR009506">
    <property type="entry name" value="YjiS-like"/>
</dbReference>
<gene>
    <name evidence="2" type="ORF">FME95_11890</name>
</gene>
<dbReference type="AlphaFoldDB" id="A0A5C8Z4C9"/>
<reference evidence="2 3" key="1">
    <citation type="submission" date="2019-07" db="EMBL/GenBank/DDBJ databases">
        <title>Reinekea sp. strain SSH23 genome sequencing and assembly.</title>
        <authorList>
            <person name="Kim I."/>
        </authorList>
    </citation>
    <scope>NUCLEOTIDE SEQUENCE [LARGE SCALE GENOMIC DNA]</scope>
    <source>
        <strain evidence="2 3">SSH23</strain>
    </source>
</reference>
<dbReference type="OrthoDB" id="7306802at2"/>
<dbReference type="Proteomes" id="UP000321764">
    <property type="component" value="Unassembled WGS sequence"/>
</dbReference>
<keyword evidence="3" id="KW-1185">Reference proteome</keyword>
<proteinExistence type="predicted"/>
<sequence length="75" mass="8550">MSNLNKQGGTTMATYQLKASFTTEYAGLPRTLNVSKWRRNYVTRKHLSTLTSAQLKDIGLSETQVKNELAKPFWK</sequence>
<protein>
    <submittedName>
        <fullName evidence="2">DUF1127 domain-containing protein</fullName>
    </submittedName>
</protein>
<evidence type="ECO:0000313" key="3">
    <source>
        <dbReference type="Proteomes" id="UP000321764"/>
    </source>
</evidence>
<evidence type="ECO:0000259" key="1">
    <source>
        <dbReference type="Pfam" id="PF06568"/>
    </source>
</evidence>
<feature type="domain" description="YjiS-like" evidence="1">
    <location>
        <begin position="34"/>
        <end position="65"/>
    </location>
</feature>
<comment type="caution">
    <text evidence="2">The sequence shown here is derived from an EMBL/GenBank/DDBJ whole genome shotgun (WGS) entry which is preliminary data.</text>
</comment>
<evidence type="ECO:0000313" key="2">
    <source>
        <dbReference type="EMBL" id="TXR52109.1"/>
    </source>
</evidence>
<accession>A0A5C8Z4C9</accession>
<dbReference type="EMBL" id="VKAD01000002">
    <property type="protein sequence ID" value="TXR52109.1"/>
    <property type="molecule type" value="Genomic_DNA"/>
</dbReference>
<organism evidence="2 3">
    <name type="scientific">Reinekea thalattae</name>
    <dbReference type="NCBI Taxonomy" id="2593301"/>
    <lineage>
        <taxon>Bacteria</taxon>
        <taxon>Pseudomonadati</taxon>
        <taxon>Pseudomonadota</taxon>
        <taxon>Gammaproteobacteria</taxon>
        <taxon>Oceanospirillales</taxon>
        <taxon>Saccharospirillaceae</taxon>
        <taxon>Reinekea</taxon>
    </lineage>
</organism>
<name>A0A5C8Z4C9_9GAMM</name>
<dbReference type="Pfam" id="PF06568">
    <property type="entry name" value="YjiS-like"/>
    <property type="match status" value="1"/>
</dbReference>